<organism evidence="3 4">
    <name type="scientific">Salisediminibacterium halotolerans</name>
    <dbReference type="NCBI Taxonomy" id="517425"/>
    <lineage>
        <taxon>Bacteria</taxon>
        <taxon>Bacillati</taxon>
        <taxon>Bacillota</taxon>
        <taxon>Bacilli</taxon>
        <taxon>Bacillales</taxon>
        <taxon>Bacillaceae</taxon>
        <taxon>Salisediminibacterium</taxon>
    </lineage>
</organism>
<protein>
    <recommendedName>
        <fullName evidence="2">TcaA protein NTF2-like domain-containing protein</fullName>
    </recommendedName>
</protein>
<sequence>MKQALIKVFCLFNVLLLAVITVACNDGENFRPAENKEIEEELHSFMKSYKEEWEDSLIDQHYSVMENYFVPNSQVYHMERRRHQDLISNKKVEKLEEFKNIEIETAEDDVYRFRADERITVDGSNEQTEDVEARRYTIERRSNDLRITSIEREEEM</sequence>
<dbReference type="Proteomes" id="UP000199318">
    <property type="component" value="Unassembled WGS sequence"/>
</dbReference>
<dbReference type="STRING" id="1464123.SAMN05444126_10123"/>
<reference evidence="4" key="1">
    <citation type="submission" date="2016-10" db="EMBL/GenBank/DDBJ databases">
        <authorList>
            <person name="de Groot N.N."/>
        </authorList>
    </citation>
    <scope>NUCLEOTIDE SEQUENCE [LARGE SCALE GENOMIC DNA]</scope>
    <source>
        <strain evidence="4">10nlg</strain>
    </source>
</reference>
<evidence type="ECO:0000256" key="1">
    <source>
        <dbReference type="SAM" id="SignalP"/>
    </source>
</evidence>
<proteinExistence type="predicted"/>
<evidence type="ECO:0000313" key="4">
    <source>
        <dbReference type="Proteomes" id="UP000199318"/>
    </source>
</evidence>
<dbReference type="OrthoDB" id="2885721at2"/>
<feature type="chain" id="PRO_5011646216" description="TcaA protein NTF2-like domain-containing protein" evidence="1">
    <location>
        <begin position="26"/>
        <end position="156"/>
    </location>
</feature>
<name>A0A1H9NYJ2_9BACI</name>
<dbReference type="Pfam" id="PF22819">
    <property type="entry name" value="TcaA_5th"/>
    <property type="match status" value="1"/>
</dbReference>
<keyword evidence="4" id="KW-1185">Reference proteome</keyword>
<feature type="signal peptide" evidence="1">
    <location>
        <begin position="1"/>
        <end position="25"/>
    </location>
</feature>
<dbReference type="RefSeq" id="WP_093071499.1">
    <property type="nucleotide sequence ID" value="NZ_FOGV01000001.1"/>
</dbReference>
<keyword evidence="1" id="KW-0732">Signal</keyword>
<dbReference type="AlphaFoldDB" id="A0A1H9NYJ2"/>
<dbReference type="PROSITE" id="PS51257">
    <property type="entry name" value="PROKAR_LIPOPROTEIN"/>
    <property type="match status" value="1"/>
</dbReference>
<gene>
    <name evidence="3" type="ORF">SAMN05444126_10123</name>
</gene>
<comment type="caution">
    <text evidence="3">The sequence shown here is derived from an EMBL/GenBank/DDBJ whole genome shotgun (WGS) entry which is preliminary data.</text>
</comment>
<accession>A0A1H9NYJ2</accession>
<feature type="domain" description="TcaA protein NTF2-like" evidence="2">
    <location>
        <begin position="39"/>
        <end position="151"/>
    </location>
</feature>
<dbReference type="InterPro" id="IPR054528">
    <property type="entry name" value="TcaA_5th"/>
</dbReference>
<evidence type="ECO:0000313" key="3">
    <source>
        <dbReference type="EMBL" id="SER41020.1"/>
    </source>
</evidence>
<dbReference type="EMBL" id="FOGV01000001">
    <property type="protein sequence ID" value="SER41020.1"/>
    <property type="molecule type" value="Genomic_DNA"/>
</dbReference>
<evidence type="ECO:0000259" key="2">
    <source>
        <dbReference type="Pfam" id="PF22819"/>
    </source>
</evidence>